<proteinExistence type="predicted"/>
<protein>
    <submittedName>
        <fullName evidence="2">Uncharacterized protein</fullName>
    </submittedName>
</protein>
<keyword evidence="1" id="KW-0472">Membrane</keyword>
<name>A0ABS1XP00_9ACTN</name>
<feature type="transmembrane region" description="Helical" evidence="1">
    <location>
        <begin position="133"/>
        <end position="150"/>
    </location>
</feature>
<keyword evidence="1" id="KW-0812">Transmembrane</keyword>
<feature type="transmembrane region" description="Helical" evidence="1">
    <location>
        <begin position="64"/>
        <end position="84"/>
    </location>
</feature>
<dbReference type="Proteomes" id="UP000601027">
    <property type="component" value="Unassembled WGS sequence"/>
</dbReference>
<keyword evidence="3" id="KW-1185">Reference proteome</keyword>
<organism evidence="2 3">
    <name type="scientific">Micromonospora parastrephiae</name>
    <dbReference type="NCBI Taxonomy" id="2806101"/>
    <lineage>
        <taxon>Bacteria</taxon>
        <taxon>Bacillati</taxon>
        <taxon>Actinomycetota</taxon>
        <taxon>Actinomycetes</taxon>
        <taxon>Micromonosporales</taxon>
        <taxon>Micromonosporaceae</taxon>
        <taxon>Micromonospora</taxon>
    </lineage>
</organism>
<reference evidence="2 3" key="1">
    <citation type="submission" date="2021-01" db="EMBL/GenBank/DDBJ databases">
        <title>Draft genome sequence of Micromonospora sp. strain STR1_7.</title>
        <authorList>
            <person name="Karlyshev A."/>
            <person name="Jawad R."/>
        </authorList>
    </citation>
    <scope>NUCLEOTIDE SEQUENCE [LARGE SCALE GENOMIC DNA]</scope>
    <source>
        <strain evidence="2 3">STR1-7</strain>
    </source>
</reference>
<comment type="caution">
    <text evidence="2">The sequence shown here is derived from an EMBL/GenBank/DDBJ whole genome shotgun (WGS) entry which is preliminary data.</text>
</comment>
<feature type="transmembrane region" description="Helical" evidence="1">
    <location>
        <begin position="170"/>
        <end position="191"/>
    </location>
</feature>
<dbReference type="RefSeq" id="WP_203173467.1">
    <property type="nucleotide sequence ID" value="NZ_JAEVHM010000007.1"/>
</dbReference>
<feature type="transmembrane region" description="Helical" evidence="1">
    <location>
        <begin position="211"/>
        <end position="233"/>
    </location>
</feature>
<feature type="transmembrane region" description="Helical" evidence="1">
    <location>
        <begin position="254"/>
        <end position="276"/>
    </location>
</feature>
<feature type="transmembrane region" description="Helical" evidence="1">
    <location>
        <begin position="12"/>
        <end position="29"/>
    </location>
</feature>
<evidence type="ECO:0000313" key="2">
    <source>
        <dbReference type="EMBL" id="MBM0230991.1"/>
    </source>
</evidence>
<sequence length="341" mass="35897">MTTTRILAWRRAALIFSVGYGLLRLYWAAGGRWGWTACDRTDSPTAAEAADGCGAAQVPHLPFLQGWGAVLLSGLLIATAVFAVRRSGRPASVAAAAAAVPLVVLAFPAHLLFQVPAGLAGRPLDWRDVAARLLLLTGGLIFGAAATVPARCSHPSFEGPRAVPIWARRWAYAGFLVPVLGFSVPHALWLMGVPFGISAEMIRAVRDDLSWTIGLSITLAPLAGGVLTLGLAQRWGQVFPRWLPILSARRVPRALALVPATVIALALVAYGLIGIWVIGSGLAEGTTSWSKLADGWVAAGTVLVFLAWGCCLAVATYGYHRATVSTCVACDPSPMHPVRAN</sequence>
<dbReference type="EMBL" id="JAEVHM010000007">
    <property type="protein sequence ID" value="MBM0230991.1"/>
    <property type="molecule type" value="Genomic_DNA"/>
</dbReference>
<evidence type="ECO:0000256" key="1">
    <source>
        <dbReference type="SAM" id="Phobius"/>
    </source>
</evidence>
<gene>
    <name evidence="2" type="ORF">JNW91_03315</name>
</gene>
<evidence type="ECO:0000313" key="3">
    <source>
        <dbReference type="Proteomes" id="UP000601027"/>
    </source>
</evidence>
<keyword evidence="1" id="KW-1133">Transmembrane helix</keyword>
<feature type="transmembrane region" description="Helical" evidence="1">
    <location>
        <begin position="91"/>
        <end position="113"/>
    </location>
</feature>
<feature type="transmembrane region" description="Helical" evidence="1">
    <location>
        <begin position="296"/>
        <end position="315"/>
    </location>
</feature>
<accession>A0ABS1XP00</accession>